<dbReference type="Proteomes" id="UP000490939">
    <property type="component" value="Unassembled WGS sequence"/>
</dbReference>
<reference evidence="2 5" key="1">
    <citation type="submission" date="2018-12" db="EMBL/GenBank/DDBJ databases">
        <title>Venturia inaequalis Genome Resource.</title>
        <authorList>
            <person name="Lichtner F.J."/>
        </authorList>
    </citation>
    <scope>NUCLEOTIDE SEQUENCE [LARGE SCALE GENOMIC DNA]</scope>
    <source>
        <strain evidence="2 5">120213</strain>
        <strain evidence="3">Bline_iso_100314</strain>
        <strain evidence="4 6">DMI_063113</strain>
    </source>
</reference>
<proteinExistence type="predicted"/>
<name>A0A8H3UC35_VENIN</name>
<keyword evidence="6" id="KW-1185">Reference proteome</keyword>
<evidence type="ECO:0000313" key="4">
    <source>
        <dbReference type="EMBL" id="KAE9988638.1"/>
    </source>
</evidence>
<evidence type="ECO:0000313" key="2">
    <source>
        <dbReference type="EMBL" id="KAE9967394.1"/>
    </source>
</evidence>
<dbReference type="Proteomes" id="UP000433883">
    <property type="component" value="Unassembled WGS sequence"/>
</dbReference>
<sequence length="355" mass="41541">MNFHQFYQDDNDFPPGAERRSASDGYLRHQKRVRRQLHFELPAPGKPPTAFVTNPLQQPAPSTSLLKPRGFFILPREVRNLVYQSLARLYTSEDHTLFIGNELIGKTPILSPLLSIATSLTFPLILVNKQFLLEYVEELFLSGTVRLVGGPKRIHEFLHGQQRQMRKLHHIEFHWESMPTNLIDDLDHVTANEICPLLDFIRLDTHVRSIIIPLYFMERTGTNLLGPLQFRRPEETRLARENRRLIPFFWARFIYRALKILIMSKAGFEEIVIRYHPYDMWTCMDQDVSAQNLLGKKPSEWRPAEYPLLFKLNTEARMDQDMVELDEIFAGVSVRERGEAEAGMEALMRFRKPRN</sequence>
<dbReference type="EMBL" id="WNWR01000209">
    <property type="protein sequence ID" value="KAE9988638.1"/>
    <property type="molecule type" value="Genomic_DNA"/>
</dbReference>
<comment type="caution">
    <text evidence="2">The sequence shown here is derived from an EMBL/GenBank/DDBJ whole genome shotgun (WGS) entry which is preliminary data.</text>
</comment>
<accession>A0A8H3UC35</accession>
<feature type="region of interest" description="Disordered" evidence="1">
    <location>
        <begin position="1"/>
        <end position="25"/>
    </location>
</feature>
<evidence type="ECO:0000313" key="5">
    <source>
        <dbReference type="Proteomes" id="UP000447873"/>
    </source>
</evidence>
<protein>
    <submittedName>
        <fullName evidence="2">Uncharacterized protein</fullName>
    </submittedName>
</protein>
<dbReference type="EMBL" id="WNWQ01000298">
    <property type="protein sequence ID" value="KAE9971300.1"/>
    <property type="molecule type" value="Genomic_DNA"/>
</dbReference>
<dbReference type="EMBL" id="WNWS01000460">
    <property type="protein sequence ID" value="KAE9967394.1"/>
    <property type="molecule type" value="Genomic_DNA"/>
</dbReference>
<evidence type="ECO:0000256" key="1">
    <source>
        <dbReference type="SAM" id="MobiDB-lite"/>
    </source>
</evidence>
<dbReference type="OrthoDB" id="3880821at2759"/>
<evidence type="ECO:0000313" key="6">
    <source>
        <dbReference type="Proteomes" id="UP000490939"/>
    </source>
</evidence>
<organism evidence="2 5">
    <name type="scientific">Venturia inaequalis</name>
    <name type="common">Apple scab fungus</name>
    <dbReference type="NCBI Taxonomy" id="5025"/>
    <lineage>
        <taxon>Eukaryota</taxon>
        <taxon>Fungi</taxon>
        <taxon>Dikarya</taxon>
        <taxon>Ascomycota</taxon>
        <taxon>Pezizomycotina</taxon>
        <taxon>Dothideomycetes</taxon>
        <taxon>Pleosporomycetidae</taxon>
        <taxon>Venturiales</taxon>
        <taxon>Venturiaceae</taxon>
        <taxon>Venturia</taxon>
    </lineage>
</organism>
<evidence type="ECO:0000313" key="3">
    <source>
        <dbReference type="EMBL" id="KAE9971300.1"/>
    </source>
</evidence>
<dbReference type="Proteomes" id="UP000447873">
    <property type="component" value="Unassembled WGS sequence"/>
</dbReference>
<dbReference type="AlphaFoldDB" id="A0A8H3UC35"/>
<gene>
    <name evidence="3" type="ORF">BLS_004487</name>
    <name evidence="4" type="ORF">EG327_003265</name>
    <name evidence="2" type="ORF">EG328_008256</name>
</gene>